<dbReference type="GO" id="GO:0016509">
    <property type="term" value="F:long-chain (3S)-3-hydroxyacyl-CoA dehydrogenase (NAD+) activity"/>
    <property type="evidence" value="ECO:0007669"/>
    <property type="project" value="TreeGrafter"/>
</dbReference>
<proteinExistence type="inferred from homology"/>
<evidence type="ECO:0000256" key="1">
    <source>
        <dbReference type="ARBA" id="ARBA00005005"/>
    </source>
</evidence>
<comment type="pathway">
    <text evidence="2">Lipid metabolism; butanoate metabolism.</text>
</comment>
<comment type="catalytic activity">
    <reaction evidence="12">
        <text>a (3S)-3-hydroxyacyl-CoA + NAD(+) = a 3-oxoacyl-CoA + NADH + H(+)</text>
        <dbReference type="Rhea" id="RHEA:22432"/>
        <dbReference type="ChEBI" id="CHEBI:15378"/>
        <dbReference type="ChEBI" id="CHEBI:57318"/>
        <dbReference type="ChEBI" id="CHEBI:57540"/>
        <dbReference type="ChEBI" id="CHEBI:57945"/>
        <dbReference type="ChEBI" id="CHEBI:90726"/>
        <dbReference type="EC" id="1.1.1.35"/>
    </reaction>
</comment>
<dbReference type="FunFam" id="3.40.50.720:FF:000009">
    <property type="entry name" value="Fatty oxidation complex, alpha subunit"/>
    <property type="match status" value="1"/>
</dbReference>
<dbReference type="Pfam" id="PF00725">
    <property type="entry name" value="3HCDH"/>
    <property type="match status" value="1"/>
</dbReference>
<dbReference type="Pfam" id="PF00378">
    <property type="entry name" value="ECH_1"/>
    <property type="match status" value="1"/>
</dbReference>
<accession>A0A0X3WZF7</accession>
<evidence type="ECO:0000256" key="2">
    <source>
        <dbReference type="ARBA" id="ARBA00005086"/>
    </source>
</evidence>
<dbReference type="InterPro" id="IPR008927">
    <property type="entry name" value="6-PGluconate_DH-like_C_sf"/>
</dbReference>
<dbReference type="InterPro" id="IPR050136">
    <property type="entry name" value="FA_oxidation_alpha_subunit"/>
</dbReference>
<evidence type="ECO:0000256" key="10">
    <source>
        <dbReference type="ARBA" id="ARBA00023239"/>
    </source>
</evidence>
<protein>
    <submittedName>
        <fullName evidence="16">3-hydroxyacyl-CoA dehydrogenase</fullName>
    </submittedName>
</protein>
<evidence type="ECO:0000256" key="11">
    <source>
        <dbReference type="ARBA" id="ARBA00023268"/>
    </source>
</evidence>
<dbReference type="PANTHER" id="PTHR43612">
    <property type="entry name" value="TRIFUNCTIONAL ENZYME SUBUNIT ALPHA"/>
    <property type="match status" value="1"/>
</dbReference>
<comment type="similarity">
    <text evidence="4">Belongs to the 3-hydroxyacyl-CoA dehydrogenase family.</text>
</comment>
<dbReference type="Gene3D" id="3.40.50.720">
    <property type="entry name" value="NAD(P)-binding Rossmann-like Domain"/>
    <property type="match status" value="1"/>
</dbReference>
<keyword evidence="5" id="KW-0276">Fatty acid metabolism</keyword>
<dbReference type="InterPro" id="IPR006176">
    <property type="entry name" value="3-OHacyl-CoA_DH_NAD-bd"/>
</dbReference>
<evidence type="ECO:0000256" key="4">
    <source>
        <dbReference type="ARBA" id="ARBA00009463"/>
    </source>
</evidence>
<dbReference type="InterPro" id="IPR001753">
    <property type="entry name" value="Enoyl-CoA_hydra/iso"/>
</dbReference>
<dbReference type="RefSeq" id="WP_059144308.1">
    <property type="nucleotide sequence ID" value="NZ_LLZJ01000166.1"/>
</dbReference>
<keyword evidence="9" id="KW-0443">Lipid metabolism</keyword>
<evidence type="ECO:0000256" key="7">
    <source>
        <dbReference type="ARBA" id="ARBA00023002"/>
    </source>
</evidence>
<dbReference type="Pfam" id="PF02737">
    <property type="entry name" value="3HCDH_N"/>
    <property type="match status" value="1"/>
</dbReference>
<evidence type="ECO:0000256" key="8">
    <source>
        <dbReference type="ARBA" id="ARBA00023027"/>
    </source>
</evidence>
<sequence>MSHPTVASTIRWEQDDAGVVTLVLDDPGQSANTMNAAFIDSLDAIADRVEAERDTIRGIIVTSAKKTFFAGGDLNDLLRVGPDQAQEIYEKNLRIKRGLRRIETLGKPVVAAINGAALGGGLEIALSCHHRIALDAPGSRIGFPEVTLGLLPGSGGVARTVRLLGVTDALLKWLLQGARYSPRRAQEAGLVHEVVATPEEMLAQARAFIDAHPESAQPWEDKDYRIPGGTPAQPKFAVNLPAFPANLRKQLGGAPYPAQRNILAAAVEGSQVDFETAQTIEARYFTELVVGQTAKNMIQAFFFDLQAVNSGANRPQGIEPGQVRKVAVLGAGMMGAGIAYACAKAGIEVVLKDVSVEVAAKGKAYAEGLLAKALTKGRTTEAKRDELLARITPTGDLSDLQGCDAVIEAVFEDPALKHKVFQEIEGVVAPDAPPNSVRGYPLLCSNTSTLPITLLAEGVQRADDFIGLHFFSPVDKMPLVEIIKGERTGDKALARAFDLVRQINKTPIVVNDSRGFFTSRVIGQFLNEGVAMVGEGLDPASVEQAAAQAGYPAKVLSLMDELTLTLARKIREETRRATEEAGGAWRPHPADAVIDRMVEEFGRPGRSGGAGFYDYDETTGKRIRLWPGLREHFARGGSGGAGGSGGSGGPGGSGGSGGFGGFGGEGNRIPLEDMMERMLFCEAIDTVRLLEEGVLTSVADANIGSILGIGFPGWTGGVLQYINGYEGGVAGFVARARELEAAYGERFAPTALLLEKAERGERFTD</sequence>
<dbReference type="EMBL" id="LLZJ01000166">
    <property type="protein sequence ID" value="KUL61626.1"/>
    <property type="molecule type" value="Genomic_DNA"/>
</dbReference>
<dbReference type="Gene3D" id="3.90.226.10">
    <property type="entry name" value="2-enoyl-CoA Hydratase, Chain A, domain 1"/>
    <property type="match status" value="1"/>
</dbReference>
<evidence type="ECO:0000256" key="13">
    <source>
        <dbReference type="SAM" id="MobiDB-lite"/>
    </source>
</evidence>
<evidence type="ECO:0000259" key="15">
    <source>
        <dbReference type="Pfam" id="PF02737"/>
    </source>
</evidence>
<dbReference type="UniPathway" id="UPA00659"/>
<evidence type="ECO:0000313" key="17">
    <source>
        <dbReference type="Proteomes" id="UP000053413"/>
    </source>
</evidence>
<feature type="domain" description="3-hydroxyacyl-CoA dehydrogenase C-terminal" evidence="14">
    <location>
        <begin position="515"/>
        <end position="615"/>
    </location>
</feature>
<reference evidence="17" key="1">
    <citation type="submission" date="2015-10" db="EMBL/GenBank/DDBJ databases">
        <authorList>
            <person name="Ju K.-S."/>
            <person name="Doroghazi J.R."/>
            <person name="Metcalf W.W."/>
        </authorList>
    </citation>
    <scope>NUCLEOTIDE SEQUENCE [LARGE SCALE GENOMIC DNA]</scope>
    <source>
        <strain evidence="17">NRRL F-8817</strain>
    </source>
</reference>
<comment type="caution">
    <text evidence="16">The sequence shown here is derived from an EMBL/GenBank/DDBJ whole genome shotgun (WGS) entry which is preliminary data.</text>
</comment>
<dbReference type="InterPro" id="IPR029045">
    <property type="entry name" value="ClpP/crotonase-like_dom_sf"/>
</dbReference>
<keyword evidence="6" id="KW-0442">Lipid degradation</keyword>
<comment type="similarity">
    <text evidence="3">In the central section; belongs to the 3-hydroxyacyl-CoA dehydrogenase family.</text>
</comment>
<dbReference type="PANTHER" id="PTHR43612:SF3">
    <property type="entry name" value="TRIFUNCTIONAL ENZYME SUBUNIT ALPHA, MITOCHONDRIAL"/>
    <property type="match status" value="1"/>
</dbReference>
<name>A0A0X3WZF7_STRVO</name>
<dbReference type="InterPro" id="IPR036291">
    <property type="entry name" value="NAD(P)-bd_dom_sf"/>
</dbReference>
<dbReference type="SUPFAM" id="SSF48179">
    <property type="entry name" value="6-phosphogluconate dehydrogenase C-terminal domain-like"/>
    <property type="match status" value="2"/>
</dbReference>
<feature type="region of interest" description="Disordered" evidence="13">
    <location>
        <begin position="636"/>
        <end position="663"/>
    </location>
</feature>
<dbReference type="OrthoDB" id="9771883at2"/>
<dbReference type="GO" id="GO:0006635">
    <property type="term" value="P:fatty acid beta-oxidation"/>
    <property type="evidence" value="ECO:0007669"/>
    <property type="project" value="UniProtKB-UniPathway"/>
</dbReference>
<keyword evidence="10" id="KW-0456">Lyase</keyword>
<dbReference type="Gene3D" id="1.10.1040.50">
    <property type="match status" value="1"/>
</dbReference>
<feature type="domain" description="3-hydroxyacyl-CoA dehydrogenase NAD binding" evidence="15">
    <location>
        <begin position="325"/>
        <end position="512"/>
    </location>
</feature>
<evidence type="ECO:0000256" key="12">
    <source>
        <dbReference type="ARBA" id="ARBA00049556"/>
    </source>
</evidence>
<dbReference type="SUPFAM" id="SSF51735">
    <property type="entry name" value="NAD(P)-binding Rossmann-fold domains"/>
    <property type="match status" value="1"/>
</dbReference>
<keyword evidence="8" id="KW-0520">NAD</keyword>
<dbReference type="AlphaFoldDB" id="A0A0X3WZF7"/>
<evidence type="ECO:0000256" key="6">
    <source>
        <dbReference type="ARBA" id="ARBA00022963"/>
    </source>
</evidence>
<dbReference type="GO" id="GO:0004300">
    <property type="term" value="F:enoyl-CoA hydratase activity"/>
    <property type="evidence" value="ECO:0007669"/>
    <property type="project" value="TreeGrafter"/>
</dbReference>
<gene>
    <name evidence="16" type="ORF">ADL28_15385</name>
</gene>
<keyword evidence="11" id="KW-0511">Multifunctional enzyme</keyword>
<dbReference type="InterPro" id="IPR006108">
    <property type="entry name" value="3HC_DH_C"/>
</dbReference>
<dbReference type="CDD" id="cd06558">
    <property type="entry name" value="crotonase-like"/>
    <property type="match status" value="1"/>
</dbReference>
<dbReference type="SUPFAM" id="SSF52096">
    <property type="entry name" value="ClpP/crotonase"/>
    <property type="match status" value="1"/>
</dbReference>
<comment type="pathway">
    <text evidence="1">Lipid metabolism; fatty acid beta-oxidation.</text>
</comment>
<evidence type="ECO:0000256" key="5">
    <source>
        <dbReference type="ARBA" id="ARBA00022832"/>
    </source>
</evidence>
<evidence type="ECO:0000256" key="9">
    <source>
        <dbReference type="ARBA" id="ARBA00023098"/>
    </source>
</evidence>
<evidence type="ECO:0000256" key="3">
    <source>
        <dbReference type="ARBA" id="ARBA00007005"/>
    </source>
</evidence>
<evidence type="ECO:0000313" key="16">
    <source>
        <dbReference type="EMBL" id="KUL61626.1"/>
    </source>
</evidence>
<dbReference type="Proteomes" id="UP000053413">
    <property type="component" value="Unassembled WGS sequence"/>
</dbReference>
<dbReference type="GO" id="GO:0070403">
    <property type="term" value="F:NAD+ binding"/>
    <property type="evidence" value="ECO:0007669"/>
    <property type="project" value="InterPro"/>
</dbReference>
<evidence type="ECO:0000259" key="14">
    <source>
        <dbReference type="Pfam" id="PF00725"/>
    </source>
</evidence>
<organism evidence="16 17">
    <name type="scientific">Streptomyces violaceusniger</name>
    <dbReference type="NCBI Taxonomy" id="68280"/>
    <lineage>
        <taxon>Bacteria</taxon>
        <taxon>Bacillati</taxon>
        <taxon>Actinomycetota</taxon>
        <taxon>Actinomycetes</taxon>
        <taxon>Kitasatosporales</taxon>
        <taxon>Streptomycetaceae</taxon>
        <taxon>Streptomyces</taxon>
        <taxon>Streptomyces violaceusniger group</taxon>
    </lineage>
</organism>
<dbReference type="FunFam" id="3.90.226.10:FF:000047">
    <property type="entry name" value="Probable 3-hydroxyacyl-CoA dehydrogenase"/>
    <property type="match status" value="1"/>
</dbReference>
<keyword evidence="7" id="KW-0560">Oxidoreductase</keyword>